<organism evidence="3 4">
    <name type="scientific">Parnassius mnemosyne</name>
    <name type="common">clouded apollo</name>
    <dbReference type="NCBI Taxonomy" id="213953"/>
    <lineage>
        <taxon>Eukaryota</taxon>
        <taxon>Metazoa</taxon>
        <taxon>Ecdysozoa</taxon>
        <taxon>Arthropoda</taxon>
        <taxon>Hexapoda</taxon>
        <taxon>Insecta</taxon>
        <taxon>Pterygota</taxon>
        <taxon>Neoptera</taxon>
        <taxon>Endopterygota</taxon>
        <taxon>Lepidoptera</taxon>
        <taxon>Glossata</taxon>
        <taxon>Ditrysia</taxon>
        <taxon>Papilionoidea</taxon>
        <taxon>Papilionidae</taxon>
        <taxon>Parnassiinae</taxon>
        <taxon>Parnassini</taxon>
        <taxon>Parnassius</taxon>
        <taxon>Driopa</taxon>
    </lineage>
</organism>
<dbReference type="GO" id="GO:0003677">
    <property type="term" value="F:DNA binding"/>
    <property type="evidence" value="ECO:0007669"/>
    <property type="project" value="TreeGrafter"/>
</dbReference>
<evidence type="ECO:0000259" key="2">
    <source>
        <dbReference type="Pfam" id="PF03184"/>
    </source>
</evidence>
<dbReference type="AlphaFoldDB" id="A0AAV1KGQ6"/>
<dbReference type="InterPro" id="IPR050863">
    <property type="entry name" value="CenT-Element_Derived"/>
</dbReference>
<feature type="region of interest" description="Disordered" evidence="1">
    <location>
        <begin position="536"/>
        <end position="555"/>
    </location>
</feature>
<evidence type="ECO:0000313" key="4">
    <source>
        <dbReference type="Proteomes" id="UP001314205"/>
    </source>
</evidence>
<dbReference type="InterPro" id="IPR004875">
    <property type="entry name" value="DDE_SF_endonuclease_dom"/>
</dbReference>
<dbReference type="Pfam" id="PF03184">
    <property type="entry name" value="DDE_1"/>
    <property type="match status" value="1"/>
</dbReference>
<dbReference type="Proteomes" id="UP001314205">
    <property type="component" value="Unassembled WGS sequence"/>
</dbReference>
<dbReference type="PANTHER" id="PTHR19303:SF71">
    <property type="entry name" value="ZINC FINGER PHD-TYPE DOMAIN-CONTAINING PROTEIN"/>
    <property type="match status" value="1"/>
</dbReference>
<dbReference type="Gene3D" id="3.30.420.10">
    <property type="entry name" value="Ribonuclease H-like superfamily/Ribonuclease H"/>
    <property type="match status" value="1"/>
</dbReference>
<dbReference type="InterPro" id="IPR011011">
    <property type="entry name" value="Znf_FYVE_PHD"/>
</dbReference>
<proteinExistence type="predicted"/>
<feature type="compositionally biased region" description="Basic residues" evidence="1">
    <location>
        <begin position="545"/>
        <end position="555"/>
    </location>
</feature>
<comment type="caution">
    <text evidence="3">The sequence shown here is derived from an EMBL/GenBank/DDBJ whole genome shotgun (WGS) entry which is preliminary data.</text>
</comment>
<dbReference type="PANTHER" id="PTHR19303">
    <property type="entry name" value="TRANSPOSON"/>
    <property type="match status" value="1"/>
</dbReference>
<evidence type="ECO:0000313" key="3">
    <source>
        <dbReference type="EMBL" id="CAK1581494.1"/>
    </source>
</evidence>
<name>A0AAV1KGQ6_9NEOP</name>
<accession>A0AAV1KGQ6</accession>
<reference evidence="3 4" key="1">
    <citation type="submission" date="2023-11" db="EMBL/GenBank/DDBJ databases">
        <authorList>
            <person name="Hedman E."/>
            <person name="Englund M."/>
            <person name="Stromberg M."/>
            <person name="Nyberg Akerstrom W."/>
            <person name="Nylinder S."/>
            <person name="Jareborg N."/>
            <person name="Kallberg Y."/>
            <person name="Kronander E."/>
        </authorList>
    </citation>
    <scope>NUCLEOTIDE SEQUENCE [LARGE SCALE GENOMIC DNA]</scope>
</reference>
<sequence length="667" mass="75721">MPRVRQRKTTRGQVDLSTYKQAYEDVKAGSSLRTAAEKNGLNHCSLLRYVRKRDATGGDENQEMGYKAHNRVFNQEKERELSKYLIRCADIYFGLTKKDVMKLAYELTVKYDLPRPRTWDDNKIAGEEWFRMFMRRNTELSVRAAQATSLSMATSFNRYNVNAFYDNLATVMDRYNFEPQNIYNADETGITTVQKPDRIIARRGARQVGSVTSAERGTLVTVAYAVNAIGNAIPPFFIFPRVRYQDHFIRDRPIGSAGSANPSGWMQDETFIHFLEHFKKHTNASPSHKVLLVLDNHSSHIHITALDFCKTNGIVMLSFPPHCSHKLQPLDRSVFGPLKKAVNSTCDGWMRSHPGKTMSIYDIPGILATAMPLALTQSNIQAGFRTTGVVPFNRHLFTELDFAPAFVTDRPNPVNTIEETECPMQNTITYEDKTPIPSPSILILEPLEESKKLSNAALFVQQQTVNMPQCSQVPGREQENIIVDPELLITLPGYQSSGSVQQISPKPSTSSQSVTLLTNDTKNIATSRTPLMFSPEAVRPLPKAPPRKLTNRARKTRKSTIYTDTPEKEEIRREHENRLKRTKAKQVKKILDVAKTKSNAINRKKTNTQRESSPSEEEECYCLVCMSAYSESRPREKWIQCTECKMWAHEECTEGSISYVCHNCDSE</sequence>
<feature type="domain" description="DDE-1" evidence="2">
    <location>
        <begin position="250"/>
        <end position="347"/>
    </location>
</feature>
<protein>
    <recommendedName>
        <fullName evidence="2">DDE-1 domain-containing protein</fullName>
    </recommendedName>
</protein>
<dbReference type="EMBL" id="CAVLGL010000035">
    <property type="protein sequence ID" value="CAK1581494.1"/>
    <property type="molecule type" value="Genomic_DNA"/>
</dbReference>
<dbReference type="GO" id="GO:0005634">
    <property type="term" value="C:nucleus"/>
    <property type="evidence" value="ECO:0007669"/>
    <property type="project" value="TreeGrafter"/>
</dbReference>
<dbReference type="SUPFAM" id="SSF57903">
    <property type="entry name" value="FYVE/PHD zinc finger"/>
    <property type="match status" value="1"/>
</dbReference>
<keyword evidence="4" id="KW-1185">Reference proteome</keyword>
<evidence type="ECO:0000256" key="1">
    <source>
        <dbReference type="SAM" id="MobiDB-lite"/>
    </source>
</evidence>
<dbReference type="InterPro" id="IPR036397">
    <property type="entry name" value="RNaseH_sf"/>
</dbReference>
<gene>
    <name evidence="3" type="ORF">PARMNEM_LOCUS3152</name>
</gene>